<gene>
    <name evidence="2" type="ORF">SAMN05444959_1393</name>
</gene>
<name>A0A239Q342_9RHOB</name>
<evidence type="ECO:0000313" key="2">
    <source>
        <dbReference type="EMBL" id="SNT76915.1"/>
    </source>
</evidence>
<reference evidence="2 3" key="1">
    <citation type="submission" date="2017-07" db="EMBL/GenBank/DDBJ databases">
        <authorList>
            <person name="Sun Z.S."/>
            <person name="Albrecht U."/>
            <person name="Echele G."/>
            <person name="Lee C.C."/>
        </authorList>
    </citation>
    <scope>NUCLEOTIDE SEQUENCE [LARGE SCALE GENOMIC DNA]</scope>
    <source>
        <strain evidence="2 3">DSM 14827</strain>
    </source>
</reference>
<dbReference type="Proteomes" id="UP000198307">
    <property type="component" value="Unassembled WGS sequence"/>
</dbReference>
<dbReference type="AlphaFoldDB" id="A0A239Q342"/>
<sequence>MRELWHDLFGHLGQNVFDFALRLAQVEGDVGDPCSVQGTHVSSESIAADAAPELDRPEGRVGIRIKVQMHGGQNRRGGKARIVAGLTPHRQAAFGLIRRTGIGEPAVQCAGDPLQALLAHSGHDHRDALRHIGAHGNGALRPLQCIACPEVAHLGNAIAQGGSAGLIVEPHERVFHRTVARRDTKDKPPARQMVQAGRHLGQQDRIAQRQDDTGSAKRNAPRAACKKAEIGKRVENLPCIPEARIVNRHVPQPDGIKAKALGQFHALGGGRDVRHAEGAAFDAGAALPGFSPVAIQWQFNAKAHAVFADQF</sequence>
<dbReference type="EMBL" id="FZQB01000039">
    <property type="protein sequence ID" value="SNT76915.1"/>
    <property type="molecule type" value="Genomic_DNA"/>
</dbReference>
<protein>
    <submittedName>
        <fullName evidence="2">Uncharacterized protein</fullName>
    </submittedName>
</protein>
<organism evidence="2 3">
    <name type="scientific">Paracoccus seriniphilus</name>
    <dbReference type="NCBI Taxonomy" id="184748"/>
    <lineage>
        <taxon>Bacteria</taxon>
        <taxon>Pseudomonadati</taxon>
        <taxon>Pseudomonadota</taxon>
        <taxon>Alphaproteobacteria</taxon>
        <taxon>Rhodobacterales</taxon>
        <taxon>Paracoccaceae</taxon>
        <taxon>Paracoccus</taxon>
    </lineage>
</organism>
<accession>A0A239Q342</accession>
<proteinExistence type="predicted"/>
<keyword evidence="3" id="KW-1185">Reference proteome</keyword>
<evidence type="ECO:0000256" key="1">
    <source>
        <dbReference type="SAM" id="MobiDB-lite"/>
    </source>
</evidence>
<feature type="compositionally biased region" description="Basic and acidic residues" evidence="1">
    <location>
        <begin position="206"/>
        <end position="215"/>
    </location>
</feature>
<evidence type="ECO:0000313" key="3">
    <source>
        <dbReference type="Proteomes" id="UP000198307"/>
    </source>
</evidence>
<feature type="region of interest" description="Disordered" evidence="1">
    <location>
        <begin position="182"/>
        <end position="222"/>
    </location>
</feature>